<proteinExistence type="predicted"/>
<evidence type="ECO:0000256" key="1">
    <source>
        <dbReference type="SAM" id="MobiDB-lite"/>
    </source>
</evidence>
<feature type="region of interest" description="Disordered" evidence="1">
    <location>
        <begin position="247"/>
        <end position="266"/>
    </location>
</feature>
<reference evidence="2" key="1">
    <citation type="submission" date="2021-02" db="EMBL/GenBank/DDBJ databases">
        <authorList>
            <person name="Nowell W R."/>
        </authorList>
    </citation>
    <scope>NUCLEOTIDE SEQUENCE</scope>
    <source>
        <strain evidence="2">Ploen Becks lab</strain>
    </source>
</reference>
<keyword evidence="3" id="KW-1185">Reference proteome</keyword>
<sequence>MNSQHHHKFQLDHDMRIDSDASKNIFDSFLPANGHRLKGYIQEVHSYPYAALLFAEIQQFINVERSKASTEKYSFKYPRKPKISHYSHGYNFINNENNAVQKEMKKLKLSYLKCSDFFEEEKMDFENFIDYDINPEILNSKKYENNLTKMFFEINNVNIDDFFVYKVEEILVNKRDLNNLLNIEWLTDTILEAFSKALVLNSNRKVGFISSFYSTEISYNGFLRFQHDLKLLKILIYCEQLKMSSNNENQKRRPSESSEIEENNEVKAPFRTIKAFVISETSEPDNRI</sequence>
<dbReference type="AlphaFoldDB" id="A0A814BF78"/>
<organism evidence="2 3">
    <name type="scientific">Brachionus calyciflorus</name>
    <dbReference type="NCBI Taxonomy" id="104777"/>
    <lineage>
        <taxon>Eukaryota</taxon>
        <taxon>Metazoa</taxon>
        <taxon>Spiralia</taxon>
        <taxon>Gnathifera</taxon>
        <taxon>Rotifera</taxon>
        <taxon>Eurotatoria</taxon>
        <taxon>Monogononta</taxon>
        <taxon>Pseudotrocha</taxon>
        <taxon>Ploima</taxon>
        <taxon>Brachionidae</taxon>
        <taxon>Brachionus</taxon>
    </lineage>
</organism>
<accession>A0A814BF78</accession>
<dbReference type="OrthoDB" id="10233675at2759"/>
<gene>
    <name evidence="2" type="ORF">OXX778_LOCUS12699</name>
</gene>
<name>A0A814BF78_9BILA</name>
<comment type="caution">
    <text evidence="2">The sequence shown here is derived from an EMBL/GenBank/DDBJ whole genome shotgun (WGS) entry which is preliminary data.</text>
</comment>
<dbReference type="EMBL" id="CAJNOC010002336">
    <property type="protein sequence ID" value="CAF0927072.1"/>
    <property type="molecule type" value="Genomic_DNA"/>
</dbReference>
<evidence type="ECO:0000313" key="2">
    <source>
        <dbReference type="EMBL" id="CAF0927072.1"/>
    </source>
</evidence>
<protein>
    <submittedName>
        <fullName evidence="2">Uncharacterized protein</fullName>
    </submittedName>
</protein>
<dbReference type="SUPFAM" id="SSF54001">
    <property type="entry name" value="Cysteine proteinases"/>
    <property type="match status" value="1"/>
</dbReference>
<dbReference type="InterPro" id="IPR038765">
    <property type="entry name" value="Papain-like_cys_pep_sf"/>
</dbReference>
<dbReference type="Proteomes" id="UP000663879">
    <property type="component" value="Unassembled WGS sequence"/>
</dbReference>
<evidence type="ECO:0000313" key="3">
    <source>
        <dbReference type="Proteomes" id="UP000663879"/>
    </source>
</evidence>